<dbReference type="RefSeq" id="WP_130435095.1">
    <property type="nucleotide sequence ID" value="NZ_SGXF01000003.1"/>
</dbReference>
<dbReference type="EMBL" id="SGXF01000003">
    <property type="protein sequence ID" value="RZT00483.1"/>
    <property type="molecule type" value="Genomic_DNA"/>
</dbReference>
<dbReference type="GO" id="GO:0000976">
    <property type="term" value="F:transcription cis-regulatory region binding"/>
    <property type="evidence" value="ECO:0007669"/>
    <property type="project" value="TreeGrafter"/>
</dbReference>
<dbReference type="PROSITE" id="PS50110">
    <property type="entry name" value="RESPONSE_REGULATORY"/>
    <property type="match status" value="1"/>
</dbReference>
<dbReference type="PROSITE" id="PS51755">
    <property type="entry name" value="OMPR_PHOB"/>
    <property type="match status" value="1"/>
</dbReference>
<evidence type="ECO:0000256" key="6">
    <source>
        <dbReference type="ARBA" id="ARBA00023015"/>
    </source>
</evidence>
<evidence type="ECO:0000256" key="5">
    <source>
        <dbReference type="ARBA" id="ARBA00023012"/>
    </source>
</evidence>
<sequence>MRLLIIEDNKELADSMRAGLEKAGFQADVSYMGNEGEELAFINNYDAILLDLNLPDKDGIDILKFLRSQHIETPVIIITARDEIEDRALGLDLGADDYLTKPFQLLELRARVQAVIRRFYGRTNPFIEIGGLTIHPASRKALWNGKEIALAAKEFDILEYIAEKHPAVVPSEEIVEHVYNEDFDPFSTVLRVHLSKLRKKLENACGKNILVTTRGKGYSLCTED</sequence>
<dbReference type="CDD" id="cd17624">
    <property type="entry name" value="REC_OmpR_PmrA-like"/>
    <property type="match status" value="1"/>
</dbReference>
<dbReference type="InterPro" id="IPR001789">
    <property type="entry name" value="Sig_transdc_resp-reg_receiver"/>
</dbReference>
<comment type="caution">
    <text evidence="14">The sequence shown here is derived from an EMBL/GenBank/DDBJ whole genome shotgun (WGS) entry which is preliminary data.</text>
</comment>
<reference evidence="14 15" key="1">
    <citation type="submission" date="2019-02" db="EMBL/GenBank/DDBJ databases">
        <title>Genomic Encyclopedia of Type Strains, Phase IV (KMG-IV): sequencing the most valuable type-strain genomes for metagenomic binning, comparative biology and taxonomic classification.</title>
        <authorList>
            <person name="Goeker M."/>
        </authorList>
    </citation>
    <scope>NUCLEOTIDE SEQUENCE [LARGE SCALE GENOMIC DNA]</scope>
    <source>
        <strain evidence="14 15">DSM 29486</strain>
    </source>
</reference>
<accession>A0A4Q7PN53</accession>
<keyword evidence="7 11" id="KW-0238">DNA-binding</keyword>
<name>A0A4Q7PN53_9FIRM</name>
<dbReference type="Proteomes" id="UP000292927">
    <property type="component" value="Unassembled WGS sequence"/>
</dbReference>
<dbReference type="OrthoDB" id="9790442at2"/>
<evidence type="ECO:0000256" key="7">
    <source>
        <dbReference type="ARBA" id="ARBA00023125"/>
    </source>
</evidence>
<dbReference type="GO" id="GO:0000156">
    <property type="term" value="F:phosphorelay response regulator activity"/>
    <property type="evidence" value="ECO:0007669"/>
    <property type="project" value="TreeGrafter"/>
</dbReference>
<evidence type="ECO:0000313" key="14">
    <source>
        <dbReference type="EMBL" id="RZT00483.1"/>
    </source>
</evidence>
<dbReference type="Gene3D" id="6.10.250.690">
    <property type="match status" value="1"/>
</dbReference>
<feature type="modified residue" description="4-aspartylphosphate" evidence="10">
    <location>
        <position position="51"/>
    </location>
</feature>
<dbReference type="SUPFAM" id="SSF52172">
    <property type="entry name" value="CheY-like"/>
    <property type="match status" value="1"/>
</dbReference>
<dbReference type="InterPro" id="IPR011006">
    <property type="entry name" value="CheY-like_superfamily"/>
</dbReference>
<keyword evidence="8" id="KW-0804">Transcription</keyword>
<dbReference type="SMART" id="SM00862">
    <property type="entry name" value="Trans_reg_C"/>
    <property type="match status" value="1"/>
</dbReference>
<evidence type="ECO:0000256" key="10">
    <source>
        <dbReference type="PROSITE-ProRule" id="PRU00169"/>
    </source>
</evidence>
<dbReference type="PANTHER" id="PTHR48111:SF35">
    <property type="entry name" value="TRANSCRIPTIONAL REGULATORY PROTEIN QSEB"/>
    <property type="match status" value="1"/>
</dbReference>
<organism evidence="14 15">
    <name type="scientific">Cuneatibacter caecimuris</name>
    <dbReference type="NCBI Taxonomy" id="1796618"/>
    <lineage>
        <taxon>Bacteria</taxon>
        <taxon>Bacillati</taxon>
        <taxon>Bacillota</taxon>
        <taxon>Clostridia</taxon>
        <taxon>Lachnospirales</taxon>
        <taxon>Lachnospiraceae</taxon>
        <taxon>Cuneatibacter</taxon>
    </lineage>
</organism>
<feature type="DNA-binding region" description="OmpR/PhoB-type" evidence="11">
    <location>
        <begin position="124"/>
        <end position="222"/>
    </location>
</feature>
<dbReference type="SMART" id="SM00448">
    <property type="entry name" value="REC"/>
    <property type="match status" value="1"/>
</dbReference>
<evidence type="ECO:0000256" key="2">
    <source>
        <dbReference type="ARBA" id="ARBA00018672"/>
    </source>
</evidence>
<dbReference type="InterPro" id="IPR036388">
    <property type="entry name" value="WH-like_DNA-bd_sf"/>
</dbReference>
<evidence type="ECO:0000256" key="3">
    <source>
        <dbReference type="ARBA" id="ARBA00022490"/>
    </source>
</evidence>
<dbReference type="GO" id="GO:0006355">
    <property type="term" value="P:regulation of DNA-templated transcription"/>
    <property type="evidence" value="ECO:0007669"/>
    <property type="project" value="InterPro"/>
</dbReference>
<dbReference type="InterPro" id="IPR001867">
    <property type="entry name" value="OmpR/PhoB-type_DNA-bd"/>
</dbReference>
<dbReference type="Pfam" id="PF00072">
    <property type="entry name" value="Response_reg"/>
    <property type="match status" value="1"/>
</dbReference>
<evidence type="ECO:0000256" key="1">
    <source>
        <dbReference type="ARBA" id="ARBA00004496"/>
    </source>
</evidence>
<proteinExistence type="predicted"/>
<dbReference type="InterPro" id="IPR039420">
    <property type="entry name" value="WalR-like"/>
</dbReference>
<dbReference type="CDD" id="cd00383">
    <property type="entry name" value="trans_reg_C"/>
    <property type="match status" value="1"/>
</dbReference>
<evidence type="ECO:0000259" key="13">
    <source>
        <dbReference type="PROSITE" id="PS51755"/>
    </source>
</evidence>
<dbReference type="GO" id="GO:0032993">
    <property type="term" value="C:protein-DNA complex"/>
    <property type="evidence" value="ECO:0007669"/>
    <property type="project" value="TreeGrafter"/>
</dbReference>
<keyword evidence="3" id="KW-0963">Cytoplasm</keyword>
<evidence type="ECO:0000256" key="4">
    <source>
        <dbReference type="ARBA" id="ARBA00022553"/>
    </source>
</evidence>
<gene>
    <name evidence="14" type="ORF">EV209_1794</name>
</gene>
<comment type="function">
    <text evidence="9">May play the central regulatory role in sporulation. It may be an element of the effector pathway responsible for the activation of sporulation genes in response to nutritional stress. Spo0A may act in concert with spo0H (a sigma factor) to control the expression of some genes that are critical to the sporulation process.</text>
</comment>
<keyword evidence="6" id="KW-0805">Transcription regulation</keyword>
<keyword evidence="15" id="KW-1185">Reference proteome</keyword>
<dbReference type="Pfam" id="PF00486">
    <property type="entry name" value="Trans_reg_C"/>
    <property type="match status" value="1"/>
</dbReference>
<dbReference type="AlphaFoldDB" id="A0A4Q7PN53"/>
<comment type="subcellular location">
    <subcellularLocation>
        <location evidence="1">Cytoplasm</location>
    </subcellularLocation>
</comment>
<feature type="domain" description="Response regulatory" evidence="12">
    <location>
        <begin position="2"/>
        <end position="116"/>
    </location>
</feature>
<dbReference type="Gene3D" id="1.10.10.10">
    <property type="entry name" value="Winged helix-like DNA-binding domain superfamily/Winged helix DNA-binding domain"/>
    <property type="match status" value="1"/>
</dbReference>
<evidence type="ECO:0000256" key="8">
    <source>
        <dbReference type="ARBA" id="ARBA00023163"/>
    </source>
</evidence>
<evidence type="ECO:0000313" key="15">
    <source>
        <dbReference type="Proteomes" id="UP000292927"/>
    </source>
</evidence>
<evidence type="ECO:0000259" key="12">
    <source>
        <dbReference type="PROSITE" id="PS50110"/>
    </source>
</evidence>
<dbReference type="Gene3D" id="3.40.50.2300">
    <property type="match status" value="1"/>
</dbReference>
<keyword evidence="5" id="KW-0902">Two-component regulatory system</keyword>
<protein>
    <recommendedName>
        <fullName evidence="2">Stage 0 sporulation protein A homolog</fullName>
    </recommendedName>
</protein>
<evidence type="ECO:0000256" key="9">
    <source>
        <dbReference type="ARBA" id="ARBA00024867"/>
    </source>
</evidence>
<dbReference type="GO" id="GO:0005829">
    <property type="term" value="C:cytosol"/>
    <property type="evidence" value="ECO:0007669"/>
    <property type="project" value="TreeGrafter"/>
</dbReference>
<keyword evidence="4 10" id="KW-0597">Phosphoprotein</keyword>
<evidence type="ECO:0000256" key="11">
    <source>
        <dbReference type="PROSITE-ProRule" id="PRU01091"/>
    </source>
</evidence>
<feature type="domain" description="OmpR/PhoB-type" evidence="13">
    <location>
        <begin position="124"/>
        <end position="222"/>
    </location>
</feature>
<dbReference type="PANTHER" id="PTHR48111">
    <property type="entry name" value="REGULATOR OF RPOS"/>
    <property type="match status" value="1"/>
</dbReference>